<dbReference type="GO" id="GO:0071949">
    <property type="term" value="F:FAD binding"/>
    <property type="evidence" value="ECO:0007669"/>
    <property type="project" value="InterPro"/>
</dbReference>
<evidence type="ECO:0000256" key="1">
    <source>
        <dbReference type="ARBA" id="ARBA00001974"/>
    </source>
</evidence>
<dbReference type="InterPro" id="IPR036318">
    <property type="entry name" value="FAD-bd_PCMH-like_sf"/>
</dbReference>
<dbReference type="Pfam" id="PF08031">
    <property type="entry name" value="BBE"/>
    <property type="match status" value="1"/>
</dbReference>
<dbReference type="AlphaFoldDB" id="A0A508TYW0"/>
<name>A0A508TYW0_9BRAD</name>
<evidence type="ECO:0000256" key="5">
    <source>
        <dbReference type="ARBA" id="ARBA00023002"/>
    </source>
</evidence>
<dbReference type="InterPro" id="IPR050416">
    <property type="entry name" value="FAD-linked_Oxidoreductase"/>
</dbReference>
<dbReference type="InterPro" id="IPR016169">
    <property type="entry name" value="FAD-bd_PCMH_sub2"/>
</dbReference>
<dbReference type="Gene3D" id="3.40.462.20">
    <property type="match status" value="1"/>
</dbReference>
<dbReference type="InterPro" id="IPR006093">
    <property type="entry name" value="Oxy_OxRdtase_FAD_BS"/>
</dbReference>
<evidence type="ECO:0000256" key="2">
    <source>
        <dbReference type="ARBA" id="ARBA00005466"/>
    </source>
</evidence>
<feature type="domain" description="FAD-binding PCMH-type" evidence="6">
    <location>
        <begin position="42"/>
        <end position="212"/>
    </location>
</feature>
<dbReference type="InterPro" id="IPR016167">
    <property type="entry name" value="FAD-bd_PCMH_sub1"/>
</dbReference>
<accession>A0A508TYW0</accession>
<dbReference type="OrthoDB" id="9775082at2"/>
<evidence type="ECO:0000256" key="3">
    <source>
        <dbReference type="ARBA" id="ARBA00022630"/>
    </source>
</evidence>
<dbReference type="GO" id="GO:0016491">
    <property type="term" value="F:oxidoreductase activity"/>
    <property type="evidence" value="ECO:0007669"/>
    <property type="project" value="UniProtKB-KW"/>
</dbReference>
<dbReference type="InterPro" id="IPR012951">
    <property type="entry name" value="BBE"/>
</dbReference>
<keyword evidence="3" id="KW-0285">Flavoprotein</keyword>
<dbReference type="PANTHER" id="PTHR42973:SF39">
    <property type="entry name" value="FAD-BINDING PCMH-TYPE DOMAIN-CONTAINING PROTEIN"/>
    <property type="match status" value="1"/>
</dbReference>
<evidence type="ECO:0000313" key="7">
    <source>
        <dbReference type="EMBL" id="VIO79312.1"/>
    </source>
</evidence>
<dbReference type="InterPro" id="IPR006094">
    <property type="entry name" value="Oxid_FAD_bind_N"/>
</dbReference>
<comment type="cofactor">
    <cofactor evidence="1">
        <name>FAD</name>
        <dbReference type="ChEBI" id="CHEBI:57692"/>
    </cofactor>
</comment>
<dbReference type="Gene3D" id="3.30.465.10">
    <property type="match status" value="1"/>
</dbReference>
<proteinExistence type="inferred from homology"/>
<evidence type="ECO:0000259" key="6">
    <source>
        <dbReference type="PROSITE" id="PS51387"/>
    </source>
</evidence>
<keyword evidence="8" id="KW-1185">Reference proteome</keyword>
<organism evidence="7 8">
    <name type="scientific">Bradyrhizobium ivorense</name>
    <dbReference type="NCBI Taxonomy" id="2511166"/>
    <lineage>
        <taxon>Bacteria</taxon>
        <taxon>Pseudomonadati</taxon>
        <taxon>Pseudomonadota</taxon>
        <taxon>Alphaproteobacteria</taxon>
        <taxon>Hyphomicrobiales</taxon>
        <taxon>Nitrobacteraceae</taxon>
        <taxon>Bradyrhizobium</taxon>
    </lineage>
</organism>
<dbReference type="RefSeq" id="WP_139864715.1">
    <property type="nucleotide sequence ID" value="NZ_CAADFC020000033.1"/>
</dbReference>
<dbReference type="InterPro" id="IPR016166">
    <property type="entry name" value="FAD-bd_PCMH"/>
</dbReference>
<dbReference type="EMBL" id="CAADFC020000033">
    <property type="protein sequence ID" value="VIO79312.1"/>
    <property type="molecule type" value="Genomic_DNA"/>
</dbReference>
<comment type="similarity">
    <text evidence="2">Belongs to the oxygen-dependent FAD-linked oxidoreductase family.</text>
</comment>
<evidence type="ECO:0000313" key="8">
    <source>
        <dbReference type="Proteomes" id="UP000328092"/>
    </source>
</evidence>
<dbReference type="PROSITE" id="PS51387">
    <property type="entry name" value="FAD_PCMH"/>
    <property type="match status" value="1"/>
</dbReference>
<dbReference type="EC" id="1.21.-.-" evidence="7"/>
<sequence length="456" mass="48109">MNLHTSSDSAAARGLRALMQGRVVSRGDDDYSRTRKIWNGAVENEPALFAVCESAVDVQAAVRIARQHGLALSVRGGGHDWAGRALQRDGLVIDLSRMRQVVVDPQARVATVAGGAMANKLAAAAGAHGLVAALGNCGTVSVAGLTLGGGYGPLSGSCGLAADNLLGAEIVLADGRRVTAGPDAEPDLFWALRGGGGNFGVVTSLRIRLHPAPDMLAGSLIYDWNEAGKVLRRYAAFAPATPDELGVSVGMMSGPDGEPVLIVVPLWNGERRQGERVMEGLRALGSPLSVQVGPATYSDMLAQFDAWVEAMDGHHWELRTRWLPALTAEAADLIVAARARAPSPDCSVFWHHFHGAATRVVPAATAFGMRNEHLMIEILAGWKPDGDGAAHRRWAQDLWQSLAPFALPGGYANLLGPNDREQAAGAFGGNAARLRMLKRRFDPDGVFASALLLPAE</sequence>
<dbReference type="Pfam" id="PF01565">
    <property type="entry name" value="FAD_binding_4"/>
    <property type="match status" value="1"/>
</dbReference>
<evidence type="ECO:0000256" key="4">
    <source>
        <dbReference type="ARBA" id="ARBA00022827"/>
    </source>
</evidence>
<dbReference type="PANTHER" id="PTHR42973">
    <property type="entry name" value="BINDING OXIDOREDUCTASE, PUTATIVE (AFU_ORTHOLOGUE AFUA_1G17690)-RELATED"/>
    <property type="match status" value="1"/>
</dbReference>
<dbReference type="Gene3D" id="3.30.43.10">
    <property type="entry name" value="Uridine Diphospho-n-acetylenolpyruvylglucosamine Reductase, domain 2"/>
    <property type="match status" value="1"/>
</dbReference>
<comment type="caution">
    <text evidence="7">The sequence shown here is derived from an EMBL/GenBank/DDBJ whole genome shotgun (WGS) entry which is preliminary data.</text>
</comment>
<protein>
    <submittedName>
        <fullName evidence="7">FAD-linked oxidoreductase YvdP</fullName>
        <ecNumber evidence="7">1.21.-.-</ecNumber>
    </submittedName>
</protein>
<keyword evidence="5 7" id="KW-0560">Oxidoreductase</keyword>
<dbReference type="SUPFAM" id="SSF56176">
    <property type="entry name" value="FAD-binding/transporter-associated domain-like"/>
    <property type="match status" value="1"/>
</dbReference>
<dbReference type="PROSITE" id="PS00862">
    <property type="entry name" value="OX2_COVAL_FAD"/>
    <property type="match status" value="1"/>
</dbReference>
<dbReference type="Proteomes" id="UP000328092">
    <property type="component" value="Unassembled WGS sequence"/>
</dbReference>
<keyword evidence="4" id="KW-0274">FAD</keyword>
<gene>
    <name evidence="7" type="primary">yvdP_2</name>
    <name evidence="7" type="ORF">CI1B_77250</name>
</gene>
<reference evidence="7" key="1">
    <citation type="submission" date="2019-02" db="EMBL/GenBank/DDBJ databases">
        <authorList>
            <person name="Pothier F.J."/>
        </authorList>
    </citation>
    <scope>NUCLEOTIDE SEQUENCE</scope>
    <source>
        <strain evidence="7">CI-1B</strain>
    </source>
</reference>